<sequence>MLSTRSIRKVDLVLKMALEPVFTLNSDVPLHQLQPILKIYGLEISYSQQAAVLNCALDNGSLQYPSSGDFLEIDDLICTRESTYGIIENPAEKMSFEEVDGLLELDLFHDADMFLHDIGHADEKNLIFPEMDFLNYGMVNESNYQVHQNSLPAADETSDQLFVHDRRGDAFTQAGSIQRVELHPSGFVNDTGSLNLSYANQNQNGPEEVGGKMSQFSSGVWAFVESIPTNPASASENAPAHLAFQRMSSFGPV</sequence>
<accession>A0AAN7Q7S3</accession>
<protein>
    <submittedName>
        <fullName evidence="1">Uncharacterized protein</fullName>
    </submittedName>
</protein>
<name>A0AAN7Q7S3_9MYRT</name>
<evidence type="ECO:0000313" key="2">
    <source>
        <dbReference type="Proteomes" id="UP001345219"/>
    </source>
</evidence>
<dbReference type="Proteomes" id="UP001345219">
    <property type="component" value="Chromosome 15"/>
</dbReference>
<keyword evidence="2" id="KW-1185">Reference proteome</keyword>
<reference evidence="1 2" key="1">
    <citation type="journal article" date="2023" name="Hortic Res">
        <title>Pangenome of water caltrop reveals structural variations and asymmetric subgenome divergence after allopolyploidization.</title>
        <authorList>
            <person name="Zhang X."/>
            <person name="Chen Y."/>
            <person name="Wang L."/>
            <person name="Yuan Y."/>
            <person name="Fang M."/>
            <person name="Shi L."/>
            <person name="Lu R."/>
            <person name="Comes H.P."/>
            <person name="Ma Y."/>
            <person name="Chen Y."/>
            <person name="Huang G."/>
            <person name="Zhou Y."/>
            <person name="Zheng Z."/>
            <person name="Qiu Y."/>
        </authorList>
    </citation>
    <scope>NUCLEOTIDE SEQUENCE [LARGE SCALE GENOMIC DNA]</scope>
    <source>
        <tissue evidence="1">Roots</tissue>
    </source>
</reference>
<dbReference type="AlphaFoldDB" id="A0AAN7Q7S3"/>
<proteinExistence type="predicted"/>
<gene>
    <name evidence="1" type="ORF">SAY87_019736</name>
</gene>
<comment type="caution">
    <text evidence="1">The sequence shown here is derived from an EMBL/GenBank/DDBJ whole genome shotgun (WGS) entry which is preliminary data.</text>
</comment>
<organism evidence="1 2">
    <name type="scientific">Trapa incisa</name>
    <dbReference type="NCBI Taxonomy" id="236973"/>
    <lineage>
        <taxon>Eukaryota</taxon>
        <taxon>Viridiplantae</taxon>
        <taxon>Streptophyta</taxon>
        <taxon>Embryophyta</taxon>
        <taxon>Tracheophyta</taxon>
        <taxon>Spermatophyta</taxon>
        <taxon>Magnoliopsida</taxon>
        <taxon>eudicotyledons</taxon>
        <taxon>Gunneridae</taxon>
        <taxon>Pentapetalae</taxon>
        <taxon>rosids</taxon>
        <taxon>malvids</taxon>
        <taxon>Myrtales</taxon>
        <taxon>Lythraceae</taxon>
        <taxon>Trapa</taxon>
    </lineage>
</organism>
<dbReference type="EMBL" id="JAXIOK010000012">
    <property type="protein sequence ID" value="KAK4758435.1"/>
    <property type="molecule type" value="Genomic_DNA"/>
</dbReference>
<evidence type="ECO:0000313" key="1">
    <source>
        <dbReference type="EMBL" id="KAK4758435.1"/>
    </source>
</evidence>